<evidence type="ECO:0000256" key="2">
    <source>
        <dbReference type="SAM" id="Phobius"/>
    </source>
</evidence>
<evidence type="ECO:0000256" key="1">
    <source>
        <dbReference type="SAM" id="MobiDB-lite"/>
    </source>
</evidence>
<keyword evidence="2" id="KW-0812">Transmembrane</keyword>
<keyword evidence="2" id="KW-1133">Transmembrane helix</keyword>
<dbReference type="AlphaFoldDB" id="A0AAD5UVA2"/>
<evidence type="ECO:0000313" key="3">
    <source>
        <dbReference type="EMBL" id="KAJ3478770.1"/>
    </source>
</evidence>
<keyword evidence="2" id="KW-0472">Membrane</keyword>
<feature type="compositionally biased region" description="Basic residues" evidence="1">
    <location>
        <begin position="53"/>
        <end position="68"/>
    </location>
</feature>
<feature type="transmembrane region" description="Helical" evidence="2">
    <location>
        <begin position="122"/>
        <end position="140"/>
    </location>
</feature>
<keyword evidence="4" id="KW-1185">Reference proteome</keyword>
<proteinExistence type="predicted"/>
<reference evidence="3" key="1">
    <citation type="submission" date="2022-07" db="EMBL/GenBank/DDBJ databases">
        <title>Genome Sequence of Physisporinus lineatus.</title>
        <authorList>
            <person name="Buettner E."/>
        </authorList>
    </citation>
    <scope>NUCLEOTIDE SEQUENCE</scope>
    <source>
        <strain evidence="3">VT162</strain>
    </source>
</reference>
<dbReference type="Proteomes" id="UP001212997">
    <property type="component" value="Unassembled WGS sequence"/>
</dbReference>
<feature type="compositionally biased region" description="Acidic residues" evidence="1">
    <location>
        <begin position="24"/>
        <end position="34"/>
    </location>
</feature>
<gene>
    <name evidence="3" type="ORF">NLI96_g9531</name>
</gene>
<comment type="caution">
    <text evidence="3">The sequence shown here is derived from an EMBL/GenBank/DDBJ whole genome shotgun (WGS) entry which is preliminary data.</text>
</comment>
<organism evidence="3 4">
    <name type="scientific">Meripilus lineatus</name>
    <dbReference type="NCBI Taxonomy" id="2056292"/>
    <lineage>
        <taxon>Eukaryota</taxon>
        <taxon>Fungi</taxon>
        <taxon>Dikarya</taxon>
        <taxon>Basidiomycota</taxon>
        <taxon>Agaricomycotina</taxon>
        <taxon>Agaricomycetes</taxon>
        <taxon>Polyporales</taxon>
        <taxon>Meripilaceae</taxon>
        <taxon>Meripilus</taxon>
    </lineage>
</organism>
<feature type="region of interest" description="Disordered" evidence="1">
    <location>
        <begin position="1"/>
        <end position="84"/>
    </location>
</feature>
<name>A0AAD5UVA2_9APHY</name>
<protein>
    <submittedName>
        <fullName evidence="3">Uncharacterized protein</fullName>
    </submittedName>
</protein>
<evidence type="ECO:0000313" key="4">
    <source>
        <dbReference type="Proteomes" id="UP001212997"/>
    </source>
</evidence>
<dbReference type="EMBL" id="JANAWD010000486">
    <property type="protein sequence ID" value="KAJ3478770.1"/>
    <property type="molecule type" value="Genomic_DNA"/>
</dbReference>
<feature type="compositionally biased region" description="Basic and acidic residues" evidence="1">
    <location>
        <begin position="72"/>
        <end position="84"/>
    </location>
</feature>
<accession>A0AAD5UVA2</accession>
<sequence>MKHHQIYGTLWPIQKETNPPVNSGDDEEWEDLPDNDASQRDGFTLSKSPRSPLLRRKKTSKGQVRRPAPKPTRPDKSKDDDSPLLAVDKKQIKGAVRVGATNLWEYLRDVSADVFWLLKKPIALLVWLVVVLGIFSKIASTLRTTFQPICYFPGFSRTAFCAPVFELPPEPKSPKWADYPKLTEVQSTTFEKLLDESVDGSALSLEVKKAEMATSDLVALVRISDFKTKDLVAKSLLDFTEDARRTGRALQRLSAKIGGAVDSIVAVNDHALHTIEAHLNKPKTALDIIKFWEGDTTKELITQTFADAMSTLSNNIGRVILEAQVSLSHLDKLDQHLITLHEIIARENQTISEEKNELLANLWTKLGGNQREIRRFNGNLEILKSIGDYRMRARAHVAAALQSLEGMSEDMEDLRERVAMPELVGERIPVEVHMKSIKAGLDRLTQKRFNARLQETEAVKQILGAPQND</sequence>